<sequence length="90" mass="9644">MLIALIARDKPGHLQTRLDNRDAHLAYINDTGAVAQAGPLLDQDGNMAGSLVILDVEDMAAGEAWAANDPYNKAGLFEAVELITWKKVIG</sequence>
<reference evidence="3 5" key="1">
    <citation type="submission" date="2015-09" db="EMBL/GenBank/DDBJ databases">
        <authorList>
            <consortium name="Swine Surveillance"/>
        </authorList>
    </citation>
    <scope>NUCLEOTIDE SEQUENCE [LARGE SCALE GENOMIC DNA]</scope>
    <source>
        <strain evidence="3 5">CECT 8399</strain>
    </source>
</reference>
<dbReference type="Proteomes" id="UP001058514">
    <property type="component" value="Chromosome"/>
</dbReference>
<dbReference type="PANTHER" id="PTHR33606:SF3">
    <property type="entry name" value="PROTEIN YCII"/>
    <property type="match status" value="1"/>
</dbReference>
<dbReference type="Pfam" id="PF03795">
    <property type="entry name" value="YCII"/>
    <property type="match status" value="1"/>
</dbReference>
<dbReference type="InterPro" id="IPR005545">
    <property type="entry name" value="YCII"/>
</dbReference>
<evidence type="ECO:0000313" key="3">
    <source>
        <dbReference type="EMBL" id="CUI01382.1"/>
    </source>
</evidence>
<dbReference type="RefSeq" id="WP_019295350.1">
    <property type="nucleotide sequence ID" value="NZ_CP041159.1"/>
</dbReference>
<dbReference type="STRING" id="1396826.PHA8399_03523"/>
<keyword evidence="6" id="KW-1185">Reference proteome</keyword>
<feature type="domain" description="YCII-related" evidence="2">
    <location>
        <begin position="1"/>
        <end position="86"/>
    </location>
</feature>
<evidence type="ECO:0000259" key="2">
    <source>
        <dbReference type="Pfam" id="PF03795"/>
    </source>
</evidence>
<dbReference type="EMBL" id="CYSR01000031">
    <property type="protein sequence ID" value="CUI01382.1"/>
    <property type="molecule type" value="Genomic_DNA"/>
</dbReference>
<evidence type="ECO:0000313" key="6">
    <source>
        <dbReference type="Proteomes" id="UP001058514"/>
    </source>
</evidence>
<protein>
    <submittedName>
        <fullName evidence="4">YciI family protein</fullName>
    </submittedName>
    <submittedName>
        <fullName evidence="3">YciI-like protein</fullName>
    </submittedName>
</protein>
<dbReference type="InterPro" id="IPR051807">
    <property type="entry name" value="Sec-metab_biosynth-assoc"/>
</dbReference>
<dbReference type="PANTHER" id="PTHR33606">
    <property type="entry name" value="PROTEIN YCII"/>
    <property type="match status" value="1"/>
</dbReference>
<proteinExistence type="inferred from homology"/>
<dbReference type="Gene3D" id="3.30.70.1060">
    <property type="entry name" value="Dimeric alpha+beta barrel"/>
    <property type="match status" value="1"/>
</dbReference>
<dbReference type="AlphaFoldDB" id="A0A0P1HYM4"/>
<reference evidence="4" key="2">
    <citation type="submission" date="2021-08" db="EMBL/GenBank/DDBJ databases">
        <authorList>
            <person name="Nwanade C."/>
            <person name="Wang M."/>
            <person name="Masoudi A."/>
            <person name="Yu Z."/>
            <person name="Liu J."/>
        </authorList>
    </citation>
    <scope>NUCLEOTIDE SEQUENCE</scope>
    <source>
        <strain evidence="4">S166</strain>
    </source>
</reference>
<dbReference type="SUPFAM" id="SSF54909">
    <property type="entry name" value="Dimeric alpha+beta barrel"/>
    <property type="match status" value="1"/>
</dbReference>
<comment type="similarity">
    <text evidence="1">Belongs to the YciI family.</text>
</comment>
<organism evidence="3 5">
    <name type="scientific">Leisingera aquaemixtae</name>
    <dbReference type="NCBI Taxonomy" id="1396826"/>
    <lineage>
        <taxon>Bacteria</taxon>
        <taxon>Pseudomonadati</taxon>
        <taxon>Pseudomonadota</taxon>
        <taxon>Alphaproteobacteria</taxon>
        <taxon>Rhodobacterales</taxon>
        <taxon>Roseobacteraceae</taxon>
        <taxon>Leisingera</taxon>
    </lineage>
</organism>
<gene>
    <name evidence="4" type="ORF">K3718_17665</name>
    <name evidence="3" type="ORF">PHA8399_03523</name>
</gene>
<accession>A0A0P1HYM4</accession>
<dbReference type="InterPro" id="IPR011008">
    <property type="entry name" value="Dimeric_a/b-barrel"/>
</dbReference>
<evidence type="ECO:0000313" key="5">
    <source>
        <dbReference type="Proteomes" id="UP000051326"/>
    </source>
</evidence>
<evidence type="ECO:0000313" key="4">
    <source>
        <dbReference type="EMBL" id="UWQ41325.1"/>
    </source>
</evidence>
<dbReference type="Proteomes" id="UP000051326">
    <property type="component" value="Unassembled WGS sequence"/>
</dbReference>
<dbReference type="EMBL" id="CP081051">
    <property type="protein sequence ID" value="UWQ41325.1"/>
    <property type="molecule type" value="Genomic_DNA"/>
</dbReference>
<name>A0A0P1HYM4_9RHOB</name>
<evidence type="ECO:0000256" key="1">
    <source>
        <dbReference type="ARBA" id="ARBA00007689"/>
    </source>
</evidence>